<dbReference type="Gene3D" id="2.60.120.200">
    <property type="match status" value="1"/>
</dbReference>
<proteinExistence type="inferred from homology"/>
<dbReference type="GO" id="GO:0004553">
    <property type="term" value="F:hydrolase activity, hydrolyzing O-glycosyl compounds"/>
    <property type="evidence" value="ECO:0007669"/>
    <property type="project" value="InterPro"/>
</dbReference>
<keyword evidence="3" id="KW-0472">Membrane</keyword>
<dbReference type="OrthoDB" id="4781at2759"/>
<comment type="similarity">
    <text evidence="1">Belongs to the glycosyl hydrolase 16 family.</text>
</comment>
<dbReference type="EMBL" id="KV750823">
    <property type="protein sequence ID" value="OCL03036.1"/>
    <property type="molecule type" value="Genomic_DNA"/>
</dbReference>
<accession>A0A8E2EQQ9</accession>
<dbReference type="PANTHER" id="PTHR10963:SF55">
    <property type="entry name" value="GLYCOSIDE HYDROLASE FAMILY 16 PROTEIN"/>
    <property type="match status" value="1"/>
</dbReference>
<evidence type="ECO:0000256" key="1">
    <source>
        <dbReference type="ARBA" id="ARBA00006865"/>
    </source>
</evidence>
<keyword evidence="5" id="KW-0378">Hydrolase</keyword>
<feature type="domain" description="GH16" evidence="4">
    <location>
        <begin position="108"/>
        <end position="461"/>
    </location>
</feature>
<dbReference type="InterPro" id="IPR000757">
    <property type="entry name" value="Beta-glucanase-like"/>
</dbReference>
<dbReference type="GO" id="GO:0005975">
    <property type="term" value="P:carbohydrate metabolic process"/>
    <property type="evidence" value="ECO:0007669"/>
    <property type="project" value="InterPro"/>
</dbReference>
<evidence type="ECO:0000259" key="4">
    <source>
        <dbReference type="PROSITE" id="PS51762"/>
    </source>
</evidence>
<dbReference type="PANTHER" id="PTHR10963">
    <property type="entry name" value="GLYCOSYL HYDROLASE-RELATED"/>
    <property type="match status" value="1"/>
</dbReference>
<gene>
    <name evidence="5" type="ORF">AOQ84DRAFT_162098</name>
</gene>
<sequence length="461" mass="51259">METSGHSRSSLTTPARSIDDGSSQSKNSIKHNLNRKAASDDVRSSVTASLITAPRPVQRRFRSARLVGRYEKPWLQDHSYRTRERFDKIILSVCAFVGFVLAAFICWTEWKSVPVHDYCLVLDDNFATFKDSVWSHEVAIGGFGYGSFDWTTNDSSNSYISSSGLHIVPTLTSETTTITAQQIYNGYTLDLTADKSCTLPDKTQCIRHSDAANGTIINPVRSARLTTAGKVSIQYGRVEVVAKMPKGDWLWPSIWMYPEQETYGPWPQSGEIDIAQLRGNPAASYPNGRDTLSSALHWGLTLDLDQSARTSESFTLRRQDLSAGFHTYGFEWSETRMFTWIDDRVHQVLSTGFGASRGTMYQRGGFSSMWSSAGLPQNIWAKSGSYNTPFDHPFHLIINVAVGASNGFFPNGQGGKPWIDGGATSMLNFWLANGTWLPTWGSGEDRGMTVKSVKMWQQGKC</sequence>
<dbReference type="SUPFAM" id="SSF49899">
    <property type="entry name" value="Concanavalin A-like lectins/glucanases"/>
    <property type="match status" value="1"/>
</dbReference>
<evidence type="ECO:0000313" key="5">
    <source>
        <dbReference type="EMBL" id="OCL03036.1"/>
    </source>
</evidence>
<dbReference type="Pfam" id="PF00722">
    <property type="entry name" value="Glyco_hydro_16"/>
    <property type="match status" value="1"/>
</dbReference>
<keyword evidence="3" id="KW-0812">Transmembrane</keyword>
<keyword evidence="3" id="KW-1133">Transmembrane helix</keyword>
<feature type="transmembrane region" description="Helical" evidence="3">
    <location>
        <begin position="89"/>
        <end position="110"/>
    </location>
</feature>
<dbReference type="PROSITE" id="PS51762">
    <property type="entry name" value="GH16_2"/>
    <property type="match status" value="1"/>
</dbReference>
<keyword evidence="6" id="KW-1185">Reference proteome</keyword>
<protein>
    <submittedName>
        <fullName evidence="5">Glycoside hydrolase family 16 protein</fullName>
    </submittedName>
</protein>
<feature type="region of interest" description="Disordered" evidence="2">
    <location>
        <begin position="1"/>
        <end position="40"/>
    </location>
</feature>
<dbReference type="AlphaFoldDB" id="A0A8E2EQQ9"/>
<dbReference type="Proteomes" id="UP000250140">
    <property type="component" value="Unassembled WGS sequence"/>
</dbReference>
<name>A0A8E2EQQ9_9PEZI</name>
<dbReference type="InterPro" id="IPR050546">
    <property type="entry name" value="Glycosyl_Hydrlase_16"/>
</dbReference>
<organism evidence="5 6">
    <name type="scientific">Glonium stellatum</name>
    <dbReference type="NCBI Taxonomy" id="574774"/>
    <lineage>
        <taxon>Eukaryota</taxon>
        <taxon>Fungi</taxon>
        <taxon>Dikarya</taxon>
        <taxon>Ascomycota</taxon>
        <taxon>Pezizomycotina</taxon>
        <taxon>Dothideomycetes</taxon>
        <taxon>Pleosporomycetidae</taxon>
        <taxon>Gloniales</taxon>
        <taxon>Gloniaceae</taxon>
        <taxon>Glonium</taxon>
    </lineage>
</organism>
<evidence type="ECO:0000256" key="2">
    <source>
        <dbReference type="SAM" id="MobiDB-lite"/>
    </source>
</evidence>
<feature type="compositionally biased region" description="Polar residues" evidence="2">
    <location>
        <begin position="1"/>
        <end position="27"/>
    </location>
</feature>
<evidence type="ECO:0000313" key="6">
    <source>
        <dbReference type="Proteomes" id="UP000250140"/>
    </source>
</evidence>
<reference evidence="5 6" key="1">
    <citation type="journal article" date="2016" name="Nat. Commun.">
        <title>Ectomycorrhizal ecology is imprinted in the genome of the dominant symbiotic fungus Cenococcum geophilum.</title>
        <authorList>
            <consortium name="DOE Joint Genome Institute"/>
            <person name="Peter M."/>
            <person name="Kohler A."/>
            <person name="Ohm R.A."/>
            <person name="Kuo A."/>
            <person name="Krutzmann J."/>
            <person name="Morin E."/>
            <person name="Arend M."/>
            <person name="Barry K.W."/>
            <person name="Binder M."/>
            <person name="Choi C."/>
            <person name="Clum A."/>
            <person name="Copeland A."/>
            <person name="Grisel N."/>
            <person name="Haridas S."/>
            <person name="Kipfer T."/>
            <person name="LaButti K."/>
            <person name="Lindquist E."/>
            <person name="Lipzen A."/>
            <person name="Maire R."/>
            <person name="Meier B."/>
            <person name="Mihaltcheva S."/>
            <person name="Molinier V."/>
            <person name="Murat C."/>
            <person name="Poggeler S."/>
            <person name="Quandt C.A."/>
            <person name="Sperisen C."/>
            <person name="Tritt A."/>
            <person name="Tisserant E."/>
            <person name="Crous P.W."/>
            <person name="Henrissat B."/>
            <person name="Nehls U."/>
            <person name="Egli S."/>
            <person name="Spatafora J.W."/>
            <person name="Grigoriev I.V."/>
            <person name="Martin F.M."/>
        </authorList>
    </citation>
    <scope>NUCLEOTIDE SEQUENCE [LARGE SCALE GENOMIC DNA]</scope>
    <source>
        <strain evidence="5 6">CBS 207.34</strain>
    </source>
</reference>
<evidence type="ECO:0000256" key="3">
    <source>
        <dbReference type="SAM" id="Phobius"/>
    </source>
</evidence>
<dbReference type="InterPro" id="IPR013320">
    <property type="entry name" value="ConA-like_dom_sf"/>
</dbReference>